<reference evidence="1 2" key="1">
    <citation type="journal article" date="2015" name="Genome Biol.">
        <title>Comparative genomics of Steinernema reveals deeply conserved gene regulatory networks.</title>
        <authorList>
            <person name="Dillman A.R."/>
            <person name="Macchietto M."/>
            <person name="Porter C.F."/>
            <person name="Rogers A."/>
            <person name="Williams B."/>
            <person name="Antoshechkin I."/>
            <person name="Lee M.M."/>
            <person name="Goodwin Z."/>
            <person name="Lu X."/>
            <person name="Lewis E.E."/>
            <person name="Goodrich-Blair H."/>
            <person name="Stock S.P."/>
            <person name="Adams B.J."/>
            <person name="Sternberg P.W."/>
            <person name="Mortazavi A."/>
        </authorList>
    </citation>
    <scope>NUCLEOTIDE SEQUENCE [LARGE SCALE GENOMIC DNA]</scope>
    <source>
        <strain evidence="1 2">ALL</strain>
    </source>
</reference>
<dbReference type="EMBL" id="AZBU02000005">
    <property type="protein sequence ID" value="TKR76663.1"/>
    <property type="molecule type" value="Genomic_DNA"/>
</dbReference>
<gene>
    <name evidence="1" type="ORF">L596_017772</name>
</gene>
<sequence>MAGVTVHAGVAVAAVTSVAAAAVAASAFTSAVCLASVMCAAGARDRRRTESHELLRCLHARQSLGWVGERGFESAPAGVPLAFRSERLAGQSAQPVERVRGLLEAHHCALPGTTFILVFELVDGCLSDVKELRVDCVLFFDGNGPNIGWLGKQSFDRLNVDRDVTVLVDRTAVLLDGTVCVARILDLLSWLA</sequence>
<proteinExistence type="predicted"/>
<reference evidence="1 2" key="2">
    <citation type="journal article" date="2019" name="G3 (Bethesda)">
        <title>Hybrid Assembly of the Genome of the Entomopathogenic Nematode Steinernema carpocapsae Identifies the X-Chromosome.</title>
        <authorList>
            <person name="Serra L."/>
            <person name="Macchietto M."/>
            <person name="Macias-Munoz A."/>
            <person name="McGill C.J."/>
            <person name="Rodriguez I.M."/>
            <person name="Rodriguez B."/>
            <person name="Murad R."/>
            <person name="Mortazavi A."/>
        </authorList>
    </citation>
    <scope>NUCLEOTIDE SEQUENCE [LARGE SCALE GENOMIC DNA]</scope>
    <source>
        <strain evidence="1 2">ALL</strain>
    </source>
</reference>
<protein>
    <submittedName>
        <fullName evidence="1">Uncharacterized protein</fullName>
    </submittedName>
</protein>
<evidence type="ECO:0000313" key="1">
    <source>
        <dbReference type="EMBL" id="TKR76663.1"/>
    </source>
</evidence>
<name>A0A4U5N3C7_STECR</name>
<keyword evidence="2" id="KW-1185">Reference proteome</keyword>
<accession>A0A4U5N3C7</accession>
<evidence type="ECO:0000313" key="2">
    <source>
        <dbReference type="Proteomes" id="UP000298663"/>
    </source>
</evidence>
<organism evidence="1 2">
    <name type="scientific">Steinernema carpocapsae</name>
    <name type="common">Entomopathogenic nematode</name>
    <dbReference type="NCBI Taxonomy" id="34508"/>
    <lineage>
        <taxon>Eukaryota</taxon>
        <taxon>Metazoa</taxon>
        <taxon>Ecdysozoa</taxon>
        <taxon>Nematoda</taxon>
        <taxon>Chromadorea</taxon>
        <taxon>Rhabditida</taxon>
        <taxon>Tylenchina</taxon>
        <taxon>Panagrolaimomorpha</taxon>
        <taxon>Strongyloidoidea</taxon>
        <taxon>Steinernematidae</taxon>
        <taxon>Steinernema</taxon>
    </lineage>
</organism>
<comment type="caution">
    <text evidence="1">The sequence shown here is derived from an EMBL/GenBank/DDBJ whole genome shotgun (WGS) entry which is preliminary data.</text>
</comment>
<dbReference type="Proteomes" id="UP000298663">
    <property type="component" value="Unassembled WGS sequence"/>
</dbReference>
<dbReference type="AlphaFoldDB" id="A0A4U5N3C7"/>